<keyword evidence="1" id="KW-0472">Membrane</keyword>
<dbReference type="AlphaFoldDB" id="A0A6C0JX10"/>
<feature type="transmembrane region" description="Helical" evidence="1">
    <location>
        <begin position="70"/>
        <end position="92"/>
    </location>
</feature>
<feature type="transmembrane region" description="Helical" evidence="1">
    <location>
        <begin position="98"/>
        <end position="118"/>
    </location>
</feature>
<feature type="transmembrane region" description="Helical" evidence="1">
    <location>
        <begin position="38"/>
        <end position="58"/>
    </location>
</feature>
<dbReference type="EMBL" id="MN740709">
    <property type="protein sequence ID" value="QHU09346.1"/>
    <property type="molecule type" value="Genomic_DNA"/>
</dbReference>
<reference evidence="2" key="1">
    <citation type="journal article" date="2020" name="Nature">
        <title>Giant virus diversity and host interactions through global metagenomics.</title>
        <authorList>
            <person name="Schulz F."/>
            <person name="Roux S."/>
            <person name="Paez-Espino D."/>
            <person name="Jungbluth S."/>
            <person name="Walsh D.A."/>
            <person name="Denef V.J."/>
            <person name="McMahon K.D."/>
            <person name="Konstantinidis K.T."/>
            <person name="Eloe-Fadrosh E.A."/>
            <person name="Kyrpides N.C."/>
            <person name="Woyke T."/>
        </authorList>
    </citation>
    <scope>NUCLEOTIDE SEQUENCE</scope>
    <source>
        <strain evidence="2">GVMAG-S-1074260-58</strain>
    </source>
</reference>
<name>A0A6C0JX10_9ZZZZ</name>
<sequence>MCFNSKTSIITFCIGTIFSILLFYGGNKKYITENKVTGIFLIFISCIQFMDFLFWIDIKNKYGINKITTILGPILNVCQPILLYLIKYAFYIPSMTSFNVSVASLNILYGIYFIYNYVNFLNHDKLITKTENGHLKWPWIAYFNPRYYILLFAINIFYLFDFYYAMYLFVITYTFLWISYKYFYYNAGELWCFFGSFIPLIMFVLSFYI</sequence>
<protein>
    <submittedName>
        <fullName evidence="2">Uncharacterized protein</fullName>
    </submittedName>
</protein>
<feature type="transmembrane region" description="Helical" evidence="1">
    <location>
        <begin position="7"/>
        <end position="26"/>
    </location>
</feature>
<organism evidence="2">
    <name type="scientific">viral metagenome</name>
    <dbReference type="NCBI Taxonomy" id="1070528"/>
    <lineage>
        <taxon>unclassified sequences</taxon>
        <taxon>metagenomes</taxon>
        <taxon>organismal metagenomes</taxon>
    </lineage>
</organism>
<feature type="transmembrane region" description="Helical" evidence="1">
    <location>
        <begin position="190"/>
        <end position="208"/>
    </location>
</feature>
<proteinExistence type="predicted"/>
<accession>A0A6C0JX10</accession>
<keyword evidence="1" id="KW-1133">Transmembrane helix</keyword>
<keyword evidence="1" id="KW-0812">Transmembrane</keyword>
<evidence type="ECO:0000313" key="2">
    <source>
        <dbReference type="EMBL" id="QHU09346.1"/>
    </source>
</evidence>
<evidence type="ECO:0000256" key="1">
    <source>
        <dbReference type="SAM" id="Phobius"/>
    </source>
</evidence>